<name>A0A445BJJ0_ARAHY</name>
<reference evidence="1 2" key="1">
    <citation type="submission" date="2019-01" db="EMBL/GenBank/DDBJ databases">
        <title>Sequencing of cultivated peanut Arachis hypogaea provides insights into genome evolution and oil improvement.</title>
        <authorList>
            <person name="Chen X."/>
        </authorList>
    </citation>
    <scope>NUCLEOTIDE SEQUENCE [LARGE SCALE GENOMIC DNA]</scope>
    <source>
        <strain evidence="2">cv. Fuhuasheng</strain>
        <tissue evidence="1">Leaves</tissue>
    </source>
</reference>
<evidence type="ECO:0000313" key="1">
    <source>
        <dbReference type="EMBL" id="RYR38847.1"/>
    </source>
</evidence>
<dbReference type="EMBL" id="SDMP01000009">
    <property type="protein sequence ID" value="RYR38847.1"/>
    <property type="molecule type" value="Genomic_DNA"/>
</dbReference>
<dbReference type="AlphaFoldDB" id="A0A445BJJ0"/>
<dbReference type="Proteomes" id="UP000289738">
    <property type="component" value="Chromosome A09"/>
</dbReference>
<comment type="caution">
    <text evidence="1">The sequence shown here is derived from an EMBL/GenBank/DDBJ whole genome shotgun (WGS) entry which is preliminary data.</text>
</comment>
<accession>A0A445BJJ0</accession>
<evidence type="ECO:0000313" key="2">
    <source>
        <dbReference type="Proteomes" id="UP000289738"/>
    </source>
</evidence>
<gene>
    <name evidence="1" type="ORF">Ahy_A09g044103</name>
</gene>
<protein>
    <submittedName>
        <fullName evidence="1">Uncharacterized protein</fullName>
    </submittedName>
</protein>
<keyword evidence="2" id="KW-1185">Reference proteome</keyword>
<organism evidence="1 2">
    <name type="scientific">Arachis hypogaea</name>
    <name type="common">Peanut</name>
    <dbReference type="NCBI Taxonomy" id="3818"/>
    <lineage>
        <taxon>Eukaryota</taxon>
        <taxon>Viridiplantae</taxon>
        <taxon>Streptophyta</taxon>
        <taxon>Embryophyta</taxon>
        <taxon>Tracheophyta</taxon>
        <taxon>Spermatophyta</taxon>
        <taxon>Magnoliopsida</taxon>
        <taxon>eudicotyledons</taxon>
        <taxon>Gunneridae</taxon>
        <taxon>Pentapetalae</taxon>
        <taxon>rosids</taxon>
        <taxon>fabids</taxon>
        <taxon>Fabales</taxon>
        <taxon>Fabaceae</taxon>
        <taxon>Papilionoideae</taxon>
        <taxon>50 kb inversion clade</taxon>
        <taxon>dalbergioids sensu lato</taxon>
        <taxon>Dalbergieae</taxon>
        <taxon>Pterocarpus clade</taxon>
        <taxon>Arachis</taxon>
    </lineage>
</organism>
<sequence length="82" mass="9584">MEENYEESEVVKIATMGLGFYIRRKLLNVHISDLAHLAERVRQYKIERNLKSKSFSRKEIVRYVAMGSSSEESDFEIEVDLA</sequence>
<proteinExistence type="predicted"/>